<dbReference type="AlphaFoldDB" id="A0A8J6Y953"/>
<keyword evidence="1" id="KW-0808">Transferase</keyword>
<dbReference type="GO" id="GO:0004674">
    <property type="term" value="F:protein serine/threonine kinase activity"/>
    <property type="evidence" value="ECO:0007669"/>
    <property type="project" value="UniProtKB-KW"/>
</dbReference>
<dbReference type="InterPro" id="IPR011990">
    <property type="entry name" value="TPR-like_helical_dom_sf"/>
</dbReference>
<dbReference type="InterPro" id="IPR000719">
    <property type="entry name" value="Prot_kinase_dom"/>
</dbReference>
<keyword evidence="2" id="KW-0547">Nucleotide-binding</keyword>
<dbReference type="SUPFAM" id="SSF56112">
    <property type="entry name" value="Protein kinase-like (PK-like)"/>
    <property type="match status" value="1"/>
</dbReference>
<dbReference type="PROSITE" id="PS50011">
    <property type="entry name" value="PROTEIN_KINASE_DOM"/>
    <property type="match status" value="1"/>
</dbReference>
<dbReference type="PROSITE" id="PS50005">
    <property type="entry name" value="TPR"/>
    <property type="match status" value="1"/>
</dbReference>
<evidence type="ECO:0000256" key="4">
    <source>
        <dbReference type="ARBA" id="ARBA00022840"/>
    </source>
</evidence>
<gene>
    <name evidence="8" type="ORF">IFK94_15905</name>
</gene>
<dbReference type="Proteomes" id="UP000648239">
    <property type="component" value="Unassembled WGS sequence"/>
</dbReference>
<dbReference type="PANTHER" id="PTHR43289">
    <property type="entry name" value="MITOGEN-ACTIVATED PROTEIN KINASE KINASE KINASE 20-RELATED"/>
    <property type="match status" value="1"/>
</dbReference>
<keyword evidence="5" id="KW-0802">TPR repeat</keyword>
<feature type="domain" description="Protein kinase" evidence="7">
    <location>
        <begin position="83"/>
        <end position="354"/>
    </location>
</feature>
<protein>
    <submittedName>
        <fullName evidence="8">Serine/threonine protein kinase</fullName>
    </submittedName>
</protein>
<keyword evidence="4" id="KW-0067">ATP-binding</keyword>
<dbReference type="PANTHER" id="PTHR43289:SF6">
    <property type="entry name" value="SERINE_THREONINE-PROTEIN KINASE NEKL-3"/>
    <property type="match status" value="1"/>
</dbReference>
<dbReference type="Pfam" id="PF13424">
    <property type="entry name" value="TPR_12"/>
    <property type="match status" value="4"/>
</dbReference>
<keyword evidence="6" id="KW-1133">Transmembrane helix</keyword>
<dbReference type="Gene3D" id="1.25.40.10">
    <property type="entry name" value="Tetratricopeptide repeat domain"/>
    <property type="match status" value="3"/>
</dbReference>
<dbReference type="EMBL" id="JACXWD010000125">
    <property type="protein sequence ID" value="MBD3869605.1"/>
    <property type="molecule type" value="Genomic_DNA"/>
</dbReference>
<dbReference type="Pfam" id="PF00069">
    <property type="entry name" value="Pkinase"/>
    <property type="match status" value="1"/>
</dbReference>
<accession>A0A8J6Y953</accession>
<evidence type="ECO:0000256" key="5">
    <source>
        <dbReference type="PROSITE-ProRule" id="PRU00339"/>
    </source>
</evidence>
<proteinExistence type="predicted"/>
<reference evidence="8 9" key="1">
    <citation type="submission" date="2020-08" db="EMBL/GenBank/DDBJ databases">
        <title>Acidobacteriota in marine sediments use diverse sulfur dissimilation pathways.</title>
        <authorList>
            <person name="Wasmund K."/>
        </authorList>
    </citation>
    <scope>NUCLEOTIDE SEQUENCE [LARGE SCALE GENOMIC DNA]</scope>
    <source>
        <strain evidence="8">MAG AM4</strain>
    </source>
</reference>
<evidence type="ECO:0000313" key="8">
    <source>
        <dbReference type="EMBL" id="MBD3869605.1"/>
    </source>
</evidence>
<keyword evidence="6" id="KW-0472">Membrane</keyword>
<evidence type="ECO:0000256" key="2">
    <source>
        <dbReference type="ARBA" id="ARBA00022741"/>
    </source>
</evidence>
<dbReference type="InterPro" id="IPR019734">
    <property type="entry name" value="TPR_rpt"/>
</dbReference>
<dbReference type="InterPro" id="IPR011009">
    <property type="entry name" value="Kinase-like_dom_sf"/>
</dbReference>
<feature type="transmembrane region" description="Helical" evidence="6">
    <location>
        <begin position="379"/>
        <end position="400"/>
    </location>
</feature>
<evidence type="ECO:0000256" key="1">
    <source>
        <dbReference type="ARBA" id="ARBA00022679"/>
    </source>
</evidence>
<comment type="caution">
    <text evidence="8">The sequence shown here is derived from an EMBL/GenBank/DDBJ whole genome shotgun (WGS) entry which is preliminary data.</text>
</comment>
<dbReference type="SUPFAM" id="SSF48452">
    <property type="entry name" value="TPR-like"/>
    <property type="match status" value="4"/>
</dbReference>
<dbReference type="Gene3D" id="1.10.510.10">
    <property type="entry name" value="Transferase(Phosphotransferase) domain 1"/>
    <property type="match status" value="1"/>
</dbReference>
<evidence type="ECO:0000256" key="3">
    <source>
        <dbReference type="ARBA" id="ARBA00022777"/>
    </source>
</evidence>
<evidence type="ECO:0000259" key="7">
    <source>
        <dbReference type="PROSITE" id="PS50011"/>
    </source>
</evidence>
<feature type="repeat" description="TPR" evidence="5">
    <location>
        <begin position="678"/>
        <end position="711"/>
    </location>
</feature>
<evidence type="ECO:0000313" key="9">
    <source>
        <dbReference type="Proteomes" id="UP000648239"/>
    </source>
</evidence>
<dbReference type="InterPro" id="IPR008271">
    <property type="entry name" value="Ser/Thr_kinase_AS"/>
</dbReference>
<name>A0A8J6Y953_9BACT</name>
<keyword evidence="8" id="KW-0723">Serine/threonine-protein kinase</keyword>
<keyword evidence="6" id="KW-0812">Transmembrane</keyword>
<keyword evidence="3 8" id="KW-0418">Kinase</keyword>
<dbReference type="SMART" id="SM00220">
    <property type="entry name" value="S_TKc"/>
    <property type="match status" value="1"/>
</dbReference>
<dbReference type="GO" id="GO:0005524">
    <property type="term" value="F:ATP binding"/>
    <property type="evidence" value="ECO:0007669"/>
    <property type="project" value="UniProtKB-KW"/>
</dbReference>
<dbReference type="SMART" id="SM00028">
    <property type="entry name" value="TPR"/>
    <property type="match status" value="7"/>
</dbReference>
<dbReference type="CDD" id="cd14014">
    <property type="entry name" value="STKc_PknB_like"/>
    <property type="match status" value="1"/>
</dbReference>
<dbReference type="Pfam" id="PF13374">
    <property type="entry name" value="TPR_10"/>
    <property type="match status" value="1"/>
</dbReference>
<dbReference type="PROSITE" id="PS00108">
    <property type="entry name" value="PROTEIN_KINASE_ST"/>
    <property type="match status" value="1"/>
</dbReference>
<organism evidence="8 9">
    <name type="scientific">Candidatus Polarisedimenticola svalbardensis</name>
    <dbReference type="NCBI Taxonomy" id="2886004"/>
    <lineage>
        <taxon>Bacteria</taxon>
        <taxon>Pseudomonadati</taxon>
        <taxon>Acidobacteriota</taxon>
        <taxon>Candidatus Polarisedimenticolia</taxon>
        <taxon>Candidatus Polarisedimenticolales</taxon>
        <taxon>Candidatus Polarisedimenticolaceae</taxon>
        <taxon>Candidatus Polarisedimenticola</taxon>
    </lineage>
</organism>
<sequence>MSGHLDRVRELFEVARELTPDDRVQFLDEACAGNRELREEIESLLAAEEGIDSFLDGSDLGQALNAAVSDNDNALVGKMVGRYRVLETIARGGMGIVYRAEQNNPDRQVALKLMAPGLLTPEVARRFEVEVQVMGRLQHPGIAQIFEAGTTEIGEAVWPFFAMEYIDGLPVTQWAEAHTLDLRNRIRLMIKICEGVRHAHRKGVIHRDLKPANILVDRSGQPKVLDFGVARGTDADLQATTMGANSSGLLGTLAYMSPEQVRGDTAELDTRSDVYSLGVICCELLGGRPLHDLKGKTITEAIRTVAGGGSTAVTSLVRDLPEDVATIIGKALAVDHAQRYDSVSALVDDMKRFLDNRPILARPPSALYHFRKLVARHRIASVLTAVMLLLLAGFGVLTGVQNRRIRAERDKATQEAATAEQVSGFLQQLFQGPDPRVSRGENLTAREMLDRGAKKIETDLEGQPLVQARLMVLMGRVYNSLGLHVEAGSILEQGIAVGRSVVNTNPGPTVRGLQEMAWVHRSAGRIDEGIEAAQEAIDIAETVLGSGNGLAGELLVTLGLLQRDRGDLDIARATLDKALVINEEVHGLRSLATGNNLYHSAWLEHRHGNSKEALHISERACPILEEAGGEANPSFAWCLNDQSMILSALRRNGEAREKLQQAIDIWQKVLPEGHPHLAVAAGNLGNLFYEVQDFESALRQYHSALAIRREAFGDDHMEVGSNLCNVAYAERGLKRWQDAEQHFAQGIAIMEATLGEDGPRVINNLMGLEGIYLVRFRFKEALEIQDRVVASYARSKGAEHLWVAGALRHRSNILRMMGRYDEAEADLRRAMAIAEGQAKPTSTGRANIANDLALTLQYQGQFEESKAILEEVRAVFEESGEGGEVVLSENHHYSSRLSRRQGDHEGADNHLDQAIELRRKVRPENDSQLLYLQAVRKARSESAAATDLLNQALGQGFPPQFVDYEIDLRGQARN</sequence>
<evidence type="ECO:0000256" key="6">
    <source>
        <dbReference type="SAM" id="Phobius"/>
    </source>
</evidence>
<dbReference type="Gene3D" id="3.30.200.20">
    <property type="entry name" value="Phosphorylase Kinase, domain 1"/>
    <property type="match status" value="1"/>
</dbReference>